<dbReference type="Pfam" id="PF01491">
    <property type="entry name" value="Frataxin_Cyay"/>
    <property type="match status" value="1"/>
</dbReference>
<dbReference type="FunFam" id="3.30.920.10:FF:000004">
    <property type="entry name" value="Mitochondrial chaperone Frataxin"/>
    <property type="match status" value="1"/>
</dbReference>
<comment type="similarity">
    <text evidence="2">Belongs to the frataxin family.</text>
</comment>
<evidence type="ECO:0000256" key="12">
    <source>
        <dbReference type="ARBA" id="ARBA00047990"/>
    </source>
</evidence>
<keyword evidence="8" id="KW-0560">Oxidoreductase</keyword>
<evidence type="ECO:0000256" key="3">
    <source>
        <dbReference type="ARBA" id="ARBA00013107"/>
    </source>
</evidence>
<evidence type="ECO:0000256" key="11">
    <source>
        <dbReference type="ARBA" id="ARBA00023128"/>
    </source>
</evidence>
<dbReference type="PROSITE" id="PS01344">
    <property type="entry name" value="FRATAXIN_1"/>
    <property type="match status" value="1"/>
</dbReference>
<dbReference type="GO" id="GO:0034986">
    <property type="term" value="F:iron chaperone activity"/>
    <property type="evidence" value="ECO:0007669"/>
    <property type="project" value="TreeGrafter"/>
</dbReference>
<dbReference type="GO" id="GO:0051537">
    <property type="term" value="F:2 iron, 2 sulfur cluster binding"/>
    <property type="evidence" value="ECO:0007669"/>
    <property type="project" value="TreeGrafter"/>
</dbReference>
<evidence type="ECO:0000256" key="1">
    <source>
        <dbReference type="ARBA" id="ARBA00004173"/>
    </source>
</evidence>
<evidence type="ECO:0000256" key="2">
    <source>
        <dbReference type="ARBA" id="ARBA00008183"/>
    </source>
</evidence>
<dbReference type="GO" id="GO:0006879">
    <property type="term" value="P:intracellular iron ion homeostasis"/>
    <property type="evidence" value="ECO:0007669"/>
    <property type="project" value="UniProtKB-KW"/>
</dbReference>
<evidence type="ECO:0000256" key="4">
    <source>
        <dbReference type="ARBA" id="ARBA00022434"/>
    </source>
</evidence>
<keyword evidence="9" id="KW-0408">Iron</keyword>
<evidence type="ECO:0000256" key="10">
    <source>
        <dbReference type="ARBA" id="ARBA00023065"/>
    </source>
</evidence>
<dbReference type="GO" id="GO:0008199">
    <property type="term" value="F:ferric iron binding"/>
    <property type="evidence" value="ECO:0007669"/>
    <property type="project" value="InterPro"/>
</dbReference>
<sequence length="199" mass="21801">MTRTAASKLARLASRQIPIQRSSTSTLFRSTRRLIRPALSTHSVLRAFSTQPSICKGLSPESAEPAPPSATSDAATNLSPTELTQSEYNEISDAYMDAVVAKLEELQEQREDVDVEYSAGVLTLVFPPLGTYVINKQPPNKQIWLSSPISGPKRYDWVVLSEGQDSKEGTGQGEWIYLRDGTSLDDVFLKELGVAVAIE</sequence>
<dbReference type="PANTHER" id="PTHR16821:SF2">
    <property type="entry name" value="FRATAXIN, MITOCHONDRIAL"/>
    <property type="match status" value="1"/>
</dbReference>
<evidence type="ECO:0000256" key="9">
    <source>
        <dbReference type="ARBA" id="ARBA00023004"/>
    </source>
</evidence>
<dbReference type="Proteomes" id="UP000256328">
    <property type="component" value="Unassembled WGS sequence"/>
</dbReference>
<keyword evidence="7" id="KW-0809">Transit peptide</keyword>
<dbReference type="EC" id="1.16.3.1" evidence="3"/>
<dbReference type="NCBIfam" id="TIGR03421">
    <property type="entry name" value="FeS_CyaY"/>
    <property type="match status" value="1"/>
</dbReference>
<keyword evidence="5" id="KW-0813">Transport</keyword>
<dbReference type="InterPro" id="IPR017789">
    <property type="entry name" value="Frataxin"/>
</dbReference>
<dbReference type="InterPro" id="IPR002908">
    <property type="entry name" value="Frataxin/CyaY"/>
</dbReference>
<keyword evidence="6" id="KW-0410">Iron transport</keyword>
<dbReference type="NCBIfam" id="TIGR03422">
    <property type="entry name" value="mito_frataxin"/>
    <property type="match status" value="1"/>
</dbReference>
<evidence type="ECO:0000256" key="5">
    <source>
        <dbReference type="ARBA" id="ARBA00022448"/>
    </source>
</evidence>
<dbReference type="GO" id="GO:0004322">
    <property type="term" value="F:ferroxidase activity"/>
    <property type="evidence" value="ECO:0007669"/>
    <property type="project" value="UniProtKB-EC"/>
</dbReference>
<dbReference type="PANTHER" id="PTHR16821">
    <property type="entry name" value="FRATAXIN"/>
    <property type="match status" value="1"/>
</dbReference>
<dbReference type="InterPro" id="IPR036524">
    <property type="entry name" value="Frataxin/CyaY_sf"/>
</dbReference>
<evidence type="ECO:0000256" key="6">
    <source>
        <dbReference type="ARBA" id="ARBA00022496"/>
    </source>
</evidence>
<feature type="compositionally biased region" description="Low complexity" evidence="13">
    <location>
        <begin position="59"/>
        <end position="76"/>
    </location>
</feature>
<dbReference type="InterPro" id="IPR020895">
    <property type="entry name" value="Frataxin_CS"/>
</dbReference>
<gene>
    <name evidence="14" type="ORF">BP5796_06582</name>
</gene>
<evidence type="ECO:0000313" key="15">
    <source>
        <dbReference type="Proteomes" id="UP000256328"/>
    </source>
</evidence>
<dbReference type="AlphaFoldDB" id="A0A3D8RPM8"/>
<keyword evidence="15" id="KW-1185">Reference proteome</keyword>
<keyword evidence="10" id="KW-0406">Ion transport</keyword>
<feature type="region of interest" description="Disordered" evidence="13">
    <location>
        <begin position="56"/>
        <end position="81"/>
    </location>
</feature>
<dbReference type="GO" id="GO:0016226">
    <property type="term" value="P:iron-sulfur cluster assembly"/>
    <property type="evidence" value="ECO:0007669"/>
    <property type="project" value="InterPro"/>
</dbReference>
<dbReference type="OrthoDB" id="1897642at2759"/>
<comment type="subcellular location">
    <subcellularLocation>
        <location evidence="1">Mitochondrion</location>
    </subcellularLocation>
</comment>
<dbReference type="Gene3D" id="3.30.920.10">
    <property type="entry name" value="Frataxin/CyaY"/>
    <property type="match status" value="1"/>
</dbReference>
<comment type="catalytic activity">
    <reaction evidence="12">
        <text>4 Fe(2+) + O2 + 4 H(+) = 4 Fe(3+) + 2 H2O</text>
        <dbReference type="Rhea" id="RHEA:11148"/>
        <dbReference type="ChEBI" id="CHEBI:15377"/>
        <dbReference type="ChEBI" id="CHEBI:15378"/>
        <dbReference type="ChEBI" id="CHEBI:15379"/>
        <dbReference type="ChEBI" id="CHEBI:29033"/>
        <dbReference type="ChEBI" id="CHEBI:29034"/>
        <dbReference type="EC" id="1.16.3.1"/>
    </reaction>
</comment>
<comment type="caution">
    <text evidence="14">The sequence shown here is derived from an EMBL/GenBank/DDBJ whole genome shotgun (WGS) entry which is preliminary data.</text>
</comment>
<dbReference type="SMART" id="SM01219">
    <property type="entry name" value="Frataxin_Cyay"/>
    <property type="match status" value="1"/>
</dbReference>
<evidence type="ECO:0000256" key="7">
    <source>
        <dbReference type="ARBA" id="ARBA00022946"/>
    </source>
</evidence>
<name>A0A3D8RPM8_9HELO</name>
<dbReference type="SUPFAM" id="SSF55387">
    <property type="entry name" value="Frataxin/Nqo15-like"/>
    <property type="match status" value="1"/>
</dbReference>
<proteinExistence type="inferred from homology"/>
<evidence type="ECO:0000256" key="8">
    <source>
        <dbReference type="ARBA" id="ARBA00023002"/>
    </source>
</evidence>
<evidence type="ECO:0000313" key="14">
    <source>
        <dbReference type="EMBL" id="RDW75761.1"/>
    </source>
</evidence>
<dbReference type="GO" id="GO:0008198">
    <property type="term" value="F:ferrous iron binding"/>
    <property type="evidence" value="ECO:0007669"/>
    <property type="project" value="TreeGrafter"/>
</dbReference>
<dbReference type="PROSITE" id="PS50810">
    <property type="entry name" value="FRATAXIN_2"/>
    <property type="match status" value="1"/>
</dbReference>
<accession>A0A3D8RPM8</accession>
<keyword evidence="11" id="KW-0496">Mitochondrion</keyword>
<reference evidence="14 15" key="1">
    <citation type="journal article" date="2018" name="IMA Fungus">
        <title>IMA Genome-F 9: Draft genome sequence of Annulohypoxylon stygium, Aspergillus mulundensis, Berkeleyomyces basicola (syn. Thielaviopsis basicola), Ceratocystis smalleyi, two Cercospora beticola strains, Coleophoma cylindrospora, Fusarium fracticaudum, Phialophora cf. hyalina, and Morchella septimelata.</title>
        <authorList>
            <person name="Wingfield B.D."/>
            <person name="Bills G.F."/>
            <person name="Dong Y."/>
            <person name="Huang W."/>
            <person name="Nel W.J."/>
            <person name="Swalarsk-Parry B.S."/>
            <person name="Vaghefi N."/>
            <person name="Wilken P.M."/>
            <person name="An Z."/>
            <person name="de Beer Z.W."/>
            <person name="De Vos L."/>
            <person name="Chen L."/>
            <person name="Duong T.A."/>
            <person name="Gao Y."/>
            <person name="Hammerbacher A."/>
            <person name="Kikkert J.R."/>
            <person name="Li Y."/>
            <person name="Li H."/>
            <person name="Li K."/>
            <person name="Li Q."/>
            <person name="Liu X."/>
            <person name="Ma X."/>
            <person name="Naidoo K."/>
            <person name="Pethybridge S.J."/>
            <person name="Sun J."/>
            <person name="Steenkamp E.T."/>
            <person name="van der Nest M.A."/>
            <person name="van Wyk S."/>
            <person name="Wingfield M.J."/>
            <person name="Xiong C."/>
            <person name="Yue Q."/>
            <person name="Zhang X."/>
        </authorList>
    </citation>
    <scope>NUCLEOTIDE SEQUENCE [LARGE SCALE GENOMIC DNA]</scope>
    <source>
        <strain evidence="14 15">BP5796</strain>
    </source>
</reference>
<organism evidence="14 15">
    <name type="scientific">Coleophoma crateriformis</name>
    <dbReference type="NCBI Taxonomy" id="565419"/>
    <lineage>
        <taxon>Eukaryota</taxon>
        <taxon>Fungi</taxon>
        <taxon>Dikarya</taxon>
        <taxon>Ascomycota</taxon>
        <taxon>Pezizomycotina</taxon>
        <taxon>Leotiomycetes</taxon>
        <taxon>Helotiales</taxon>
        <taxon>Dermateaceae</taxon>
        <taxon>Coleophoma</taxon>
    </lineage>
</organism>
<keyword evidence="4" id="KW-0409">Iron storage</keyword>
<dbReference type="GO" id="GO:0006826">
    <property type="term" value="P:iron ion transport"/>
    <property type="evidence" value="ECO:0007669"/>
    <property type="project" value="UniProtKB-KW"/>
</dbReference>
<protein>
    <recommendedName>
        <fullName evidence="3">ferroxidase</fullName>
        <ecNumber evidence="3">1.16.3.1</ecNumber>
    </recommendedName>
</protein>
<dbReference type="EMBL" id="PDLN01000009">
    <property type="protein sequence ID" value="RDW75761.1"/>
    <property type="molecule type" value="Genomic_DNA"/>
</dbReference>
<dbReference type="GO" id="GO:0005739">
    <property type="term" value="C:mitochondrion"/>
    <property type="evidence" value="ECO:0007669"/>
    <property type="project" value="UniProtKB-SubCell"/>
</dbReference>
<evidence type="ECO:0000256" key="13">
    <source>
        <dbReference type="SAM" id="MobiDB-lite"/>
    </source>
</evidence>